<dbReference type="SUPFAM" id="SSF49493">
    <property type="entry name" value="HSP40/DnaJ peptide-binding domain"/>
    <property type="match status" value="2"/>
</dbReference>
<keyword evidence="3" id="KW-0863">Zinc-finger</keyword>
<keyword evidence="1" id="KW-0479">Metal-binding</keyword>
<dbReference type="SUPFAM" id="SSF46565">
    <property type="entry name" value="Chaperone J-domain"/>
    <property type="match status" value="1"/>
</dbReference>
<feature type="domain" description="J" evidence="7">
    <location>
        <begin position="5"/>
        <end position="70"/>
    </location>
</feature>
<accession>A0A0P6Y0N9</accession>
<evidence type="ECO:0000256" key="5">
    <source>
        <dbReference type="ARBA" id="ARBA00023186"/>
    </source>
</evidence>
<organism evidence="8 9">
    <name type="scientific">Thermanaerothrix daxensis</name>
    <dbReference type="NCBI Taxonomy" id="869279"/>
    <lineage>
        <taxon>Bacteria</taxon>
        <taxon>Bacillati</taxon>
        <taxon>Chloroflexota</taxon>
        <taxon>Anaerolineae</taxon>
        <taxon>Anaerolineales</taxon>
        <taxon>Anaerolineaceae</taxon>
        <taxon>Thermanaerothrix</taxon>
    </lineage>
</organism>
<dbReference type="GO" id="GO:0051082">
    <property type="term" value="F:unfolded protein binding"/>
    <property type="evidence" value="ECO:0007669"/>
    <property type="project" value="InterPro"/>
</dbReference>
<protein>
    <submittedName>
        <fullName evidence="8">Molecular chaperone DnaJ</fullName>
    </submittedName>
</protein>
<dbReference type="Gene3D" id="2.60.260.20">
    <property type="entry name" value="Urease metallochaperone UreE, N-terminal domain"/>
    <property type="match status" value="2"/>
</dbReference>
<keyword evidence="5" id="KW-0143">Chaperone</keyword>
<dbReference type="PROSITE" id="PS50076">
    <property type="entry name" value="DNAJ_2"/>
    <property type="match status" value="1"/>
</dbReference>
<dbReference type="SMART" id="SM00271">
    <property type="entry name" value="DnaJ"/>
    <property type="match status" value="1"/>
</dbReference>
<dbReference type="FunFam" id="2.60.260.20:FF:000005">
    <property type="entry name" value="Chaperone protein dnaJ 1, mitochondrial"/>
    <property type="match status" value="1"/>
</dbReference>
<proteinExistence type="predicted"/>
<dbReference type="Pfam" id="PF00226">
    <property type="entry name" value="DnaJ"/>
    <property type="match status" value="1"/>
</dbReference>
<dbReference type="PANTHER" id="PTHR43096">
    <property type="entry name" value="DNAJ HOMOLOG 1, MITOCHONDRIAL-RELATED"/>
    <property type="match status" value="1"/>
</dbReference>
<evidence type="ECO:0000259" key="7">
    <source>
        <dbReference type="PROSITE" id="PS50076"/>
    </source>
</evidence>
<sequence length="307" mass="34566">MEYKDYYKILGVDRNATEEEIKKAYRRLAMKYHPDRNPGDKSAEEKFKEINEAYEVLGDPEKRKRYDALGESYFRWQQSGAPGDFNWEEWFAQGPVGTRTVRIDLDDLFGDLGGFSDFFSAIFGGMPGTATRTTGRRARQTTPAVEQPVQITLEEAYHGTTRLIQVDGRRLEGKIPPGARTGTKVRLAGQGPIGPNGQRSDLYLVIEVLPDPRFERKDDDLYTEVTIDLYTAVLGGQVTVPTLSGDVILTIPPGTQPGQVFRLSGRGMPNLRNPQKRGDLYVKVKVEIPRNLTPQQRALFEQLRRGG</sequence>
<dbReference type="PRINTS" id="PR00625">
    <property type="entry name" value="JDOMAIN"/>
</dbReference>
<dbReference type="PANTHER" id="PTHR43096:SF48">
    <property type="entry name" value="CHAPERONE PROTEIN DNAJ"/>
    <property type="match status" value="1"/>
</dbReference>
<dbReference type="PROSITE" id="PS00636">
    <property type="entry name" value="DNAJ_1"/>
    <property type="match status" value="1"/>
</dbReference>
<dbReference type="EMBL" id="LGKO01000005">
    <property type="protein sequence ID" value="KPL82447.1"/>
    <property type="molecule type" value="Genomic_DNA"/>
</dbReference>
<dbReference type="PATRIC" id="fig|869279.4.peg.1577"/>
<dbReference type="InterPro" id="IPR008971">
    <property type="entry name" value="HSP40/DnaJ_pept-bd"/>
</dbReference>
<dbReference type="STRING" id="869279.SE15_09840"/>
<evidence type="ECO:0000256" key="6">
    <source>
        <dbReference type="SAM" id="MobiDB-lite"/>
    </source>
</evidence>
<dbReference type="InterPro" id="IPR036869">
    <property type="entry name" value="J_dom_sf"/>
</dbReference>
<dbReference type="GO" id="GO:0008270">
    <property type="term" value="F:zinc ion binding"/>
    <property type="evidence" value="ECO:0007669"/>
    <property type="project" value="UniProtKB-KW"/>
</dbReference>
<evidence type="ECO:0000313" key="9">
    <source>
        <dbReference type="Proteomes" id="UP000050544"/>
    </source>
</evidence>
<feature type="region of interest" description="Disordered" evidence="6">
    <location>
        <begin position="172"/>
        <end position="192"/>
    </location>
</feature>
<dbReference type="AlphaFoldDB" id="A0A0P6Y0N9"/>
<reference evidence="8 9" key="1">
    <citation type="submission" date="2015-07" db="EMBL/GenBank/DDBJ databases">
        <title>Whole genome sequence of Thermanaerothrix daxensis DSM 23592.</title>
        <authorList>
            <person name="Hemp J."/>
            <person name="Ward L.M."/>
            <person name="Pace L.A."/>
            <person name="Fischer W.W."/>
        </authorList>
    </citation>
    <scope>NUCLEOTIDE SEQUENCE [LARGE SCALE GENOMIC DNA]</scope>
    <source>
        <strain evidence="8 9">GNS-1</strain>
    </source>
</reference>
<dbReference type="OrthoDB" id="9779889at2"/>
<evidence type="ECO:0000313" key="8">
    <source>
        <dbReference type="EMBL" id="KPL82447.1"/>
    </source>
</evidence>
<dbReference type="Pfam" id="PF01556">
    <property type="entry name" value="DnaJ_C"/>
    <property type="match status" value="1"/>
</dbReference>
<evidence type="ECO:0000256" key="3">
    <source>
        <dbReference type="ARBA" id="ARBA00022771"/>
    </source>
</evidence>
<keyword evidence="9" id="KW-1185">Reference proteome</keyword>
<comment type="caution">
    <text evidence="8">The sequence shown here is derived from an EMBL/GenBank/DDBJ whole genome shotgun (WGS) entry which is preliminary data.</text>
</comment>
<keyword evidence="4" id="KW-0862">Zinc</keyword>
<dbReference type="CDD" id="cd10747">
    <property type="entry name" value="DnaJ_C"/>
    <property type="match status" value="1"/>
</dbReference>
<gene>
    <name evidence="8" type="ORF">SE15_09840</name>
</gene>
<dbReference type="FunFam" id="1.10.287.110:FF:000034">
    <property type="entry name" value="Chaperone protein DnaJ"/>
    <property type="match status" value="1"/>
</dbReference>
<dbReference type="Proteomes" id="UP000050544">
    <property type="component" value="Unassembled WGS sequence"/>
</dbReference>
<keyword evidence="2" id="KW-0677">Repeat</keyword>
<name>A0A0P6Y0N9_9CHLR</name>
<dbReference type="InterPro" id="IPR018253">
    <property type="entry name" value="DnaJ_domain_CS"/>
</dbReference>
<dbReference type="InterPro" id="IPR002939">
    <property type="entry name" value="DnaJ_C"/>
</dbReference>
<evidence type="ECO:0000256" key="2">
    <source>
        <dbReference type="ARBA" id="ARBA00022737"/>
    </source>
</evidence>
<dbReference type="GO" id="GO:0042026">
    <property type="term" value="P:protein refolding"/>
    <property type="evidence" value="ECO:0007669"/>
    <property type="project" value="TreeGrafter"/>
</dbReference>
<dbReference type="InterPro" id="IPR001623">
    <property type="entry name" value="DnaJ_domain"/>
</dbReference>
<dbReference type="CDD" id="cd06257">
    <property type="entry name" value="DnaJ"/>
    <property type="match status" value="1"/>
</dbReference>
<evidence type="ECO:0000256" key="1">
    <source>
        <dbReference type="ARBA" id="ARBA00022723"/>
    </source>
</evidence>
<dbReference type="RefSeq" id="WP_054521938.1">
    <property type="nucleotide sequence ID" value="NZ_LGKO01000005.1"/>
</dbReference>
<evidence type="ECO:0000256" key="4">
    <source>
        <dbReference type="ARBA" id="ARBA00022833"/>
    </source>
</evidence>
<dbReference type="GO" id="GO:0005737">
    <property type="term" value="C:cytoplasm"/>
    <property type="evidence" value="ECO:0007669"/>
    <property type="project" value="TreeGrafter"/>
</dbReference>
<dbReference type="Gene3D" id="1.10.287.110">
    <property type="entry name" value="DnaJ domain"/>
    <property type="match status" value="1"/>
</dbReference>